<comment type="caution">
    <text evidence="1">The sequence shown here is derived from an EMBL/GenBank/DDBJ whole genome shotgun (WGS) entry which is preliminary data.</text>
</comment>
<protein>
    <submittedName>
        <fullName evidence="1">Uncharacterized protein</fullName>
    </submittedName>
</protein>
<keyword evidence="2" id="KW-1185">Reference proteome</keyword>
<gene>
    <name evidence="1" type="ORF">B9G39_01395</name>
</gene>
<accession>A0A4P9VGD8</accession>
<sequence length="65" mass="7768">MAHYSDARRQRRDQLKGMEIFEITPIILGGSPTDPTNKTVLSRRQHIEACRYWNKKIQELRRQKT</sequence>
<dbReference type="Proteomes" id="UP000257039">
    <property type="component" value="Unassembled WGS sequence"/>
</dbReference>
<dbReference type="RefSeq" id="WP_094785742.1">
    <property type="nucleotide sequence ID" value="NZ_NDXW01000001.1"/>
</dbReference>
<dbReference type="AlphaFoldDB" id="A0A4P9VGD8"/>
<proteinExistence type="predicted"/>
<evidence type="ECO:0000313" key="1">
    <source>
        <dbReference type="EMBL" id="RDH42205.1"/>
    </source>
</evidence>
<name>A0A4P9VGD8_9GAMM</name>
<reference evidence="1 2" key="1">
    <citation type="submission" date="2017-04" db="EMBL/GenBank/DDBJ databases">
        <title>Draft genome sequence of Zooshikella ganghwensis VG4 isolated from Red Sea sediments.</title>
        <authorList>
            <person name="Rehman Z."/>
            <person name="Alam I."/>
            <person name="Kamau A."/>
            <person name="Bajic V."/>
            <person name="Leiknes T."/>
        </authorList>
    </citation>
    <scope>NUCLEOTIDE SEQUENCE [LARGE SCALE GENOMIC DNA]</scope>
    <source>
        <strain evidence="1 2">VG4</strain>
    </source>
</reference>
<organism evidence="1 2">
    <name type="scientific">Zooshikella ganghwensis</name>
    <dbReference type="NCBI Taxonomy" id="202772"/>
    <lineage>
        <taxon>Bacteria</taxon>
        <taxon>Pseudomonadati</taxon>
        <taxon>Pseudomonadota</taxon>
        <taxon>Gammaproteobacteria</taxon>
        <taxon>Oceanospirillales</taxon>
        <taxon>Zooshikellaceae</taxon>
        <taxon>Zooshikella</taxon>
    </lineage>
</organism>
<dbReference type="EMBL" id="NDXW01000001">
    <property type="protein sequence ID" value="RDH42205.1"/>
    <property type="molecule type" value="Genomic_DNA"/>
</dbReference>
<evidence type="ECO:0000313" key="2">
    <source>
        <dbReference type="Proteomes" id="UP000257039"/>
    </source>
</evidence>